<organism evidence="1 2">
    <name type="scientific">Strongyloides papillosus</name>
    <name type="common">Intestinal threadworm</name>
    <dbReference type="NCBI Taxonomy" id="174720"/>
    <lineage>
        <taxon>Eukaryota</taxon>
        <taxon>Metazoa</taxon>
        <taxon>Ecdysozoa</taxon>
        <taxon>Nematoda</taxon>
        <taxon>Chromadorea</taxon>
        <taxon>Rhabditida</taxon>
        <taxon>Tylenchina</taxon>
        <taxon>Panagrolaimomorpha</taxon>
        <taxon>Strongyloidoidea</taxon>
        <taxon>Strongyloididae</taxon>
        <taxon>Strongyloides</taxon>
    </lineage>
</organism>
<evidence type="ECO:0000313" key="2">
    <source>
        <dbReference type="WBParaSite" id="SPAL_0000576200.1"/>
    </source>
</evidence>
<reference evidence="2" key="1">
    <citation type="submission" date="2017-02" db="UniProtKB">
        <authorList>
            <consortium name="WormBaseParasite"/>
        </authorList>
    </citation>
    <scope>IDENTIFICATION</scope>
</reference>
<dbReference type="Proteomes" id="UP000046392">
    <property type="component" value="Unplaced"/>
</dbReference>
<proteinExistence type="predicted"/>
<evidence type="ECO:0000313" key="1">
    <source>
        <dbReference type="Proteomes" id="UP000046392"/>
    </source>
</evidence>
<dbReference type="WBParaSite" id="SPAL_0000576200.1">
    <property type="protein sequence ID" value="SPAL_0000576200.1"/>
    <property type="gene ID" value="SPAL_0000576200"/>
</dbReference>
<accession>A0A0N5BIH8</accession>
<name>A0A0N5BIH8_STREA</name>
<dbReference type="AlphaFoldDB" id="A0A0N5BIH8"/>
<keyword evidence="1" id="KW-1185">Reference proteome</keyword>
<protein>
    <submittedName>
        <fullName evidence="2">Transposase</fullName>
    </submittedName>
</protein>
<sequence>MRLRGKKVIIRMVFYSSFSRVGGRRITGKGGKVTPGRRGYCRRRFRRAIKCGKKARDNRRDRNFYQASQKRVFRALIPRLQIQYTEYNGAEAHVASLLRDNMNAIQQLQHSMNVIHDTDGNS</sequence>